<reference evidence="11 12" key="1">
    <citation type="journal article" date="2010" name="Cell">
        <title>The genome of Naegleria gruberi illuminates early eukaryotic versatility.</title>
        <authorList>
            <person name="Fritz-Laylin L.K."/>
            <person name="Prochnik S.E."/>
            <person name="Ginger M.L."/>
            <person name="Dacks J.B."/>
            <person name="Carpenter M.L."/>
            <person name="Field M.C."/>
            <person name="Kuo A."/>
            <person name="Paredez A."/>
            <person name="Chapman J."/>
            <person name="Pham J."/>
            <person name="Shu S."/>
            <person name="Neupane R."/>
            <person name="Cipriano M."/>
            <person name="Mancuso J."/>
            <person name="Tu H."/>
            <person name="Salamov A."/>
            <person name="Lindquist E."/>
            <person name="Shapiro H."/>
            <person name="Lucas S."/>
            <person name="Grigoriev I.V."/>
            <person name="Cande W.Z."/>
            <person name="Fulton C."/>
            <person name="Rokhsar D.S."/>
            <person name="Dawson S.C."/>
        </authorList>
    </citation>
    <scope>NUCLEOTIDE SEQUENCE [LARGE SCALE GENOMIC DNA]</scope>
    <source>
        <strain evidence="11 12">NEG-M</strain>
    </source>
</reference>
<keyword evidence="4" id="KW-0677">Repeat</keyword>
<dbReference type="eggNOG" id="KOG0476">
    <property type="taxonomic scope" value="Eukaryota"/>
</dbReference>
<dbReference type="GO" id="GO:0016020">
    <property type="term" value="C:membrane"/>
    <property type="evidence" value="ECO:0007669"/>
    <property type="project" value="UniProtKB-SubCell"/>
</dbReference>
<gene>
    <name evidence="11" type="ORF">NAEGRDRAFT_57524</name>
</gene>
<proteinExistence type="predicted"/>
<dbReference type="PANTHER" id="PTHR45720">
    <property type="entry name" value="CHLORIDE CHANNEL PROTEIN 2"/>
    <property type="match status" value="1"/>
</dbReference>
<feature type="transmembrane region" description="Helical" evidence="10">
    <location>
        <begin position="416"/>
        <end position="435"/>
    </location>
</feature>
<feature type="transmembrane region" description="Helical" evidence="10">
    <location>
        <begin position="319"/>
        <end position="340"/>
    </location>
</feature>
<feature type="transmembrane region" description="Helical" evidence="10">
    <location>
        <begin position="497"/>
        <end position="520"/>
    </location>
</feature>
<dbReference type="VEuPathDB" id="AmoebaDB:NAEGRDRAFT_57524"/>
<dbReference type="Gene3D" id="3.10.580.10">
    <property type="entry name" value="CBS-domain"/>
    <property type="match status" value="1"/>
</dbReference>
<feature type="transmembrane region" description="Helical" evidence="10">
    <location>
        <begin position="221"/>
        <end position="243"/>
    </location>
</feature>
<evidence type="ECO:0000256" key="10">
    <source>
        <dbReference type="SAM" id="Phobius"/>
    </source>
</evidence>
<evidence type="ECO:0000313" key="11">
    <source>
        <dbReference type="EMBL" id="EFC46596.1"/>
    </source>
</evidence>
<dbReference type="KEGG" id="ngr:NAEGRDRAFT_57524"/>
<evidence type="ECO:0000256" key="8">
    <source>
        <dbReference type="ARBA" id="ARBA00023214"/>
    </source>
</evidence>
<dbReference type="GeneID" id="8848679"/>
<name>D2V9I4_NAEGR</name>
<feature type="transmembrane region" description="Helical" evidence="10">
    <location>
        <begin position="470"/>
        <end position="490"/>
    </location>
</feature>
<dbReference type="Proteomes" id="UP000006671">
    <property type="component" value="Unassembled WGS sequence"/>
</dbReference>
<keyword evidence="12" id="KW-1185">Reference proteome</keyword>
<dbReference type="OrthoDB" id="4564at2759"/>
<dbReference type="OMA" id="EVCCIHP"/>
<dbReference type="PANTHER" id="PTHR45720:SF10">
    <property type="entry name" value="CHLORIDE CHANNEL PROTEIN 2"/>
    <property type="match status" value="1"/>
</dbReference>
<keyword evidence="7 10" id="KW-0472">Membrane</keyword>
<dbReference type="RefSeq" id="XP_002679340.1">
    <property type="nucleotide sequence ID" value="XM_002679294.1"/>
</dbReference>
<dbReference type="Pfam" id="PF00654">
    <property type="entry name" value="Voltage_CLC"/>
    <property type="match status" value="1"/>
</dbReference>
<dbReference type="InParanoid" id="D2V9I4"/>
<feature type="transmembrane region" description="Helical" evidence="10">
    <location>
        <begin position="128"/>
        <end position="155"/>
    </location>
</feature>
<organism evidence="12">
    <name type="scientific">Naegleria gruberi</name>
    <name type="common">Amoeba</name>
    <dbReference type="NCBI Taxonomy" id="5762"/>
    <lineage>
        <taxon>Eukaryota</taxon>
        <taxon>Discoba</taxon>
        <taxon>Heterolobosea</taxon>
        <taxon>Tetramitia</taxon>
        <taxon>Eutetramitia</taxon>
        <taxon>Vahlkampfiidae</taxon>
        <taxon>Naegleria</taxon>
    </lineage>
</organism>
<keyword evidence="2" id="KW-0813">Transport</keyword>
<dbReference type="InterPro" id="IPR046342">
    <property type="entry name" value="CBS_dom_sf"/>
</dbReference>
<comment type="subcellular location">
    <subcellularLocation>
        <location evidence="1">Membrane</location>
        <topology evidence="1">Multi-pass membrane protein</topology>
    </subcellularLocation>
</comment>
<keyword evidence="6" id="KW-0406">Ion transport</keyword>
<accession>D2V9I4</accession>
<evidence type="ECO:0000313" key="12">
    <source>
        <dbReference type="Proteomes" id="UP000006671"/>
    </source>
</evidence>
<dbReference type="SUPFAM" id="SSF81340">
    <property type="entry name" value="Clc chloride channel"/>
    <property type="match status" value="1"/>
</dbReference>
<evidence type="ECO:0000256" key="7">
    <source>
        <dbReference type="ARBA" id="ARBA00023136"/>
    </source>
</evidence>
<dbReference type="SUPFAM" id="SSF54631">
    <property type="entry name" value="CBS-domain pair"/>
    <property type="match status" value="1"/>
</dbReference>
<dbReference type="EMBL" id="GG738858">
    <property type="protein sequence ID" value="EFC46596.1"/>
    <property type="molecule type" value="Genomic_DNA"/>
</dbReference>
<dbReference type="InterPro" id="IPR050970">
    <property type="entry name" value="Cl_channel_volt-gated"/>
</dbReference>
<keyword evidence="5 10" id="KW-1133">Transmembrane helix</keyword>
<evidence type="ECO:0000256" key="1">
    <source>
        <dbReference type="ARBA" id="ARBA00004141"/>
    </source>
</evidence>
<keyword evidence="3 10" id="KW-0812">Transmembrane</keyword>
<evidence type="ECO:0000256" key="2">
    <source>
        <dbReference type="ARBA" id="ARBA00022448"/>
    </source>
</evidence>
<dbReference type="PRINTS" id="PR00762">
    <property type="entry name" value="CLCHANNEL"/>
</dbReference>
<evidence type="ECO:0000256" key="4">
    <source>
        <dbReference type="ARBA" id="ARBA00022737"/>
    </source>
</evidence>
<feature type="transmembrane region" description="Helical" evidence="10">
    <location>
        <begin position="360"/>
        <end position="380"/>
    </location>
</feature>
<sequence length="769" mass="85695">MSQDLAANDAVASNVGDEQPLDQPNTTNETTTNAEETLKESNNSIPPKTIGNFHEKEIHFDDFSPSLSSHIKYIPNNSVETVKSYSNTSEINDNPMDVKFMLQTVKHAATVSYVETMHWKKHFLNKKYVWTFLTICGILGGIIIYCHDLIVLYMYRGRLTIINQFDEKEYFGLRLFLWVIYSLFFVTISLILVVLFGPYSEGSGISLVKAMLNGANIKGAFGFRTFLVKIVALPMVLGSGMFLGDVGSSAHVGALLTYNMMRLPIFRPIKKVKALRDQMIACGCALGVGANFATPGGSVLFALEAICTYYSLRGYLKSFYVAIIASFVSRLFDSLIGLNLNVSMTWHFKLPYPSFSIPELIAHAILGFLMGLVGVCFLYLTSLVMRLRLNYGKNFLFFKSEKLEQYRATALFNNQALWTLFICIITGILTFPNLIGKYMSLSVSETLEALLSPNSLSTDQGWIINSPNDVFVSLSIYLVVKFCLTLFTLSLQLPGGLYIPIILIGAGFGRFFGEIVAVIFPNGFVAGQLIKPGAYAVIGIVSLTSSTTHTFSTVFIFLEMIGVAVHLPCLMVALISVQVSRAFTSSVYDIVIRAKNWKALLENVSDSVDLKASNLMINLDQGLPILETKMKLKDLQKVVKECQLANYSPKDKIPMVENLNNLLLLGQVSLSNIEILLEMKLNRKQAKNGELPLSASQLSDIPLEEMDEEIIEIEYESCEFTISEGQPIQQSHMLFSQLSLNEVFVVWKGRLMGKLTRDCIINHLEQISK</sequence>
<dbReference type="Gene3D" id="1.10.3080.10">
    <property type="entry name" value="Clc chloride channel"/>
    <property type="match status" value="1"/>
</dbReference>
<dbReference type="InterPro" id="IPR014743">
    <property type="entry name" value="Cl-channel_core"/>
</dbReference>
<dbReference type="InterPro" id="IPR001807">
    <property type="entry name" value="ClC"/>
</dbReference>
<keyword evidence="8" id="KW-0868">Chloride</keyword>
<feature type="transmembrane region" description="Helical" evidence="10">
    <location>
        <begin position="554"/>
        <end position="577"/>
    </location>
</feature>
<evidence type="ECO:0000256" key="9">
    <source>
        <dbReference type="SAM" id="MobiDB-lite"/>
    </source>
</evidence>
<protein>
    <submittedName>
        <fullName evidence="11">Chloride channel protein</fullName>
    </submittedName>
</protein>
<evidence type="ECO:0000256" key="5">
    <source>
        <dbReference type="ARBA" id="ARBA00022989"/>
    </source>
</evidence>
<feature type="transmembrane region" description="Helical" evidence="10">
    <location>
        <begin position="175"/>
        <end position="200"/>
    </location>
</feature>
<feature type="region of interest" description="Disordered" evidence="9">
    <location>
        <begin position="1"/>
        <end position="48"/>
    </location>
</feature>
<evidence type="ECO:0000256" key="6">
    <source>
        <dbReference type="ARBA" id="ARBA00023065"/>
    </source>
</evidence>
<dbReference type="AlphaFoldDB" id="D2V9I4"/>
<evidence type="ECO:0000256" key="3">
    <source>
        <dbReference type="ARBA" id="ARBA00022692"/>
    </source>
</evidence>
<dbReference type="GO" id="GO:0005247">
    <property type="term" value="F:voltage-gated chloride channel activity"/>
    <property type="evidence" value="ECO:0007669"/>
    <property type="project" value="TreeGrafter"/>
</dbReference>
<feature type="compositionally biased region" description="Low complexity" evidence="9">
    <location>
        <begin position="25"/>
        <end position="35"/>
    </location>
</feature>